<proteinExistence type="predicted"/>
<sequence length="54" mass="5421">MDFAEGILTALRDGTLVLPARPAAAALADVAIVLEPSDVISDSDLALGKTTGVV</sequence>
<dbReference type="AlphaFoldDB" id="A0A0B7A294"/>
<reference evidence="1" key="1">
    <citation type="submission" date="2014-12" db="EMBL/GenBank/DDBJ databases">
        <title>Insight into the proteome of Arion vulgaris.</title>
        <authorList>
            <person name="Aradska J."/>
            <person name="Bulat T."/>
            <person name="Smidak R."/>
            <person name="Sarate P."/>
            <person name="Gangsoo J."/>
            <person name="Sialana F."/>
            <person name="Bilban M."/>
            <person name="Lubec G."/>
        </authorList>
    </citation>
    <scope>NUCLEOTIDE SEQUENCE</scope>
    <source>
        <tissue evidence="1">Skin</tissue>
    </source>
</reference>
<dbReference type="EMBL" id="HACG01028048">
    <property type="protein sequence ID" value="CEK74913.1"/>
    <property type="molecule type" value="Transcribed_RNA"/>
</dbReference>
<name>A0A0B7A294_9EUPU</name>
<accession>A0A0B7A294</accession>
<protein>
    <submittedName>
        <fullName evidence="1">Uncharacterized protein</fullName>
    </submittedName>
</protein>
<organism evidence="1">
    <name type="scientific">Arion vulgaris</name>
    <dbReference type="NCBI Taxonomy" id="1028688"/>
    <lineage>
        <taxon>Eukaryota</taxon>
        <taxon>Metazoa</taxon>
        <taxon>Spiralia</taxon>
        <taxon>Lophotrochozoa</taxon>
        <taxon>Mollusca</taxon>
        <taxon>Gastropoda</taxon>
        <taxon>Heterobranchia</taxon>
        <taxon>Euthyneura</taxon>
        <taxon>Panpulmonata</taxon>
        <taxon>Eupulmonata</taxon>
        <taxon>Stylommatophora</taxon>
        <taxon>Helicina</taxon>
        <taxon>Arionoidea</taxon>
        <taxon>Arionidae</taxon>
        <taxon>Arion</taxon>
    </lineage>
</organism>
<gene>
    <name evidence="1" type="primary">ORF93124</name>
</gene>
<evidence type="ECO:0000313" key="1">
    <source>
        <dbReference type="EMBL" id="CEK74913.1"/>
    </source>
</evidence>